<evidence type="ECO:0000313" key="1">
    <source>
        <dbReference type="EMBL" id="QQO97298.1"/>
    </source>
</evidence>
<evidence type="ECO:0000313" key="2">
    <source>
        <dbReference type="Proteomes" id="UP000693899"/>
    </source>
</evidence>
<proteinExistence type="predicted"/>
<gene>
    <name evidence="1" type="ORF">Colly1_192</name>
</gene>
<name>A0A8E4UXZ0_9CAUD</name>
<accession>A0A8E4UXZ0</accession>
<protein>
    <submittedName>
        <fullName evidence="1">Uncharacterized protein</fullName>
    </submittedName>
</protein>
<keyword evidence="2" id="KW-1185">Reference proteome</keyword>
<dbReference type="EMBL" id="MT732450">
    <property type="protein sequence ID" value="QQO97298.1"/>
    <property type="molecule type" value="Genomic_DNA"/>
</dbReference>
<sequence length="99" mass="10817">MRVFLRGQMVQLDEGDNNSIVDLIPCRSLRINVNGTDPRFITIDIIDSDRGITYSAAEWEDDNGDLLDDLDYTLDYLGAMVGPILPTVSDVGSELGGPA</sequence>
<dbReference type="Proteomes" id="UP000693899">
    <property type="component" value="Segment"/>
</dbReference>
<reference evidence="1" key="1">
    <citation type="submission" date="2020-07" db="EMBL/GenBank/DDBJ databases">
        <title>Highly diverse flavobacterial phages as mortality factor during North Sea spring blooms.</title>
        <authorList>
            <person name="Bartlau N."/>
            <person name="Wichels A."/>
            <person name="Krohne G."/>
            <person name="Adriaenssens E.M."/>
            <person name="Heins A."/>
            <person name="Fuchs B.M."/>
            <person name="Amann R."/>
            <person name="Moraru C."/>
        </authorList>
    </citation>
    <scope>NUCLEOTIDE SEQUENCE</scope>
</reference>
<organism evidence="1 2">
    <name type="scientific">Maribacter phage Colly_1</name>
    <dbReference type="NCBI Taxonomy" id="2745691"/>
    <lineage>
        <taxon>Viruses</taxon>
        <taxon>Duplodnaviria</taxon>
        <taxon>Heunggongvirae</taxon>
        <taxon>Uroviricota</taxon>
        <taxon>Caudoviricetes</taxon>
        <taxon>Molycolviridae</taxon>
        <taxon>Mollyvirus</taxon>
        <taxon>Mollyvirus colly</taxon>
    </lineage>
</organism>